<evidence type="ECO:0000313" key="3">
    <source>
        <dbReference type="EMBL" id="QUI21378.1"/>
    </source>
</evidence>
<evidence type="ECO:0000259" key="1">
    <source>
        <dbReference type="Pfam" id="PF00391"/>
    </source>
</evidence>
<dbReference type="InterPro" id="IPR051549">
    <property type="entry name" value="PEP_Utilizing_Enz"/>
</dbReference>
<organism evidence="3 4">
    <name type="scientific">Vallitalea pronyensis</name>
    <dbReference type="NCBI Taxonomy" id="1348613"/>
    <lineage>
        <taxon>Bacteria</taxon>
        <taxon>Bacillati</taxon>
        <taxon>Bacillota</taxon>
        <taxon>Clostridia</taxon>
        <taxon>Lachnospirales</taxon>
        <taxon>Vallitaleaceae</taxon>
        <taxon>Vallitalea</taxon>
    </lineage>
</organism>
<feature type="domain" description="PEP-utilising enzyme mobile" evidence="1">
    <location>
        <begin position="768"/>
        <end position="838"/>
    </location>
</feature>
<dbReference type="SUPFAM" id="SSF56059">
    <property type="entry name" value="Glutathione synthetase ATP-binding domain-like"/>
    <property type="match status" value="1"/>
</dbReference>
<dbReference type="Gene3D" id="3.30.470.20">
    <property type="entry name" value="ATP-grasp fold, B domain"/>
    <property type="match status" value="1"/>
</dbReference>
<dbReference type="AlphaFoldDB" id="A0A8J8MHF6"/>
<dbReference type="InterPro" id="IPR013815">
    <property type="entry name" value="ATP_grasp_subdomain_1"/>
</dbReference>
<feature type="domain" description="Pyruvate phosphate dikinase AMP/ATP-binding" evidence="2">
    <location>
        <begin position="58"/>
        <end position="284"/>
    </location>
</feature>
<accession>A0A8J8MHF6</accession>
<gene>
    <name evidence="3" type="ORF">HZI73_03350</name>
</gene>
<dbReference type="PANTHER" id="PTHR43615">
    <property type="entry name" value="PHOSPHOENOLPYRUVATE SYNTHASE-RELATED"/>
    <property type="match status" value="1"/>
</dbReference>
<dbReference type="InterPro" id="IPR036637">
    <property type="entry name" value="Phosphohistidine_dom_sf"/>
</dbReference>
<dbReference type="RefSeq" id="WP_212696848.1">
    <property type="nucleotide sequence ID" value="NZ_CP058649.1"/>
</dbReference>
<dbReference type="EMBL" id="CP058649">
    <property type="protein sequence ID" value="QUI21378.1"/>
    <property type="molecule type" value="Genomic_DNA"/>
</dbReference>
<evidence type="ECO:0008006" key="5">
    <source>
        <dbReference type="Google" id="ProtNLM"/>
    </source>
</evidence>
<dbReference type="GO" id="GO:0016301">
    <property type="term" value="F:kinase activity"/>
    <property type="evidence" value="ECO:0007669"/>
    <property type="project" value="InterPro"/>
</dbReference>
<dbReference type="SUPFAM" id="SSF52009">
    <property type="entry name" value="Phosphohistidine domain"/>
    <property type="match status" value="1"/>
</dbReference>
<dbReference type="Proteomes" id="UP000683246">
    <property type="component" value="Chromosome"/>
</dbReference>
<dbReference type="Gene3D" id="3.50.30.10">
    <property type="entry name" value="Phosphohistidine domain"/>
    <property type="match status" value="1"/>
</dbReference>
<dbReference type="GO" id="GO:0005524">
    <property type="term" value="F:ATP binding"/>
    <property type="evidence" value="ECO:0007669"/>
    <property type="project" value="InterPro"/>
</dbReference>
<evidence type="ECO:0000313" key="4">
    <source>
        <dbReference type="Proteomes" id="UP000683246"/>
    </source>
</evidence>
<sequence length="849" mass="96419">MQRMIKALWELKEEDRHNFGSKAVNLGIMMRAGIQVPDGYCMSQELYDKVMQPDGTIQIPDAVVHELRDVYEALHGEPLAVRSSSSLEDAEDSSFAGLYETFLNVTTFEDMIDRIKACMQSVSGERVKTYYEAKTDQKKKNSMGVIIQRMVHSQVSGVLFMANPLNNRYDQILINGAWGLGEAIVDGQVSPDQWIVDSVTSHIISERIMEKAYRTQAEEKGVSLQPVGKAMLLKACLDRDQVKQLVAIAMTVQHLYKKPQDIEWAYDGQDFFIVQSRDITTLYPIEENVLKSKKLRLFICYNTVIQGITQPFTPLGYEFTRVNLAGWTSVYYGFKKKDLDPSWINMIHGRLYYDLTEMVGKKFYAKNIPKIFEAKDPAAAQLLRQMIKKYGPLFYKQGGAFKLSRGLIKWMIGLSKHAKLGKDTDKALKDAIQMGNEFVESVASRIQQTKTIQDKIHLMEDVAEECLTVAFKQAAYCQYGMQAVEKHNKWIKKHYNNQFDLESIRQVLPNNPTTTMGIELSHIAQRLLEEGKEVTENHPLIAQFLKTYGHRGDTEMDIGTKRWKDEPRYILNLIASYMDGDSAAKSIDAMNKNNQKALDTIEAIYHQVLKDKSKRKAKRMKYDYMNYRTLAGLRERPKFDVIRVMDLLRDMMLDVGRTLQKANALEDYEDVAFLTFNDLLQADHKNLNAVVKKAKDQYHIQCQAQQIPRCIMSTGECFYHPKVEEESHVPSDGQPVIHKDYLKGTPISNGIYKGRVRVLHTPVDVNLEKGDILVTHNTNPSWTPLFLVAGALIMESGGPISHGAIVAREYGTPAVAGVTYATQLLKDGDWVIVNGEAGTVKLCEPSVKK</sequence>
<protein>
    <recommendedName>
        <fullName evidence="5">Phosphoenolpyruvate synthase</fullName>
    </recommendedName>
</protein>
<keyword evidence="4" id="KW-1185">Reference proteome</keyword>
<dbReference type="KEGG" id="vpy:HZI73_03350"/>
<dbReference type="PANTHER" id="PTHR43615:SF1">
    <property type="entry name" value="PPDK_N DOMAIN-CONTAINING PROTEIN"/>
    <property type="match status" value="1"/>
</dbReference>
<dbReference type="Pfam" id="PF00391">
    <property type="entry name" value="PEP-utilizers"/>
    <property type="match status" value="1"/>
</dbReference>
<dbReference type="InterPro" id="IPR002192">
    <property type="entry name" value="PPDK_AMP/ATP-bd"/>
</dbReference>
<dbReference type="InterPro" id="IPR008279">
    <property type="entry name" value="PEP-util_enz_mobile_dom"/>
</dbReference>
<dbReference type="Pfam" id="PF01326">
    <property type="entry name" value="PPDK_N"/>
    <property type="match status" value="1"/>
</dbReference>
<reference evidence="3" key="1">
    <citation type="submission" date="2020-07" db="EMBL/GenBank/DDBJ databases">
        <title>Vallitalea pronyensis genome.</title>
        <authorList>
            <person name="Postec A."/>
        </authorList>
    </citation>
    <scope>NUCLEOTIDE SEQUENCE</scope>
    <source>
        <strain evidence="3">FatNI3</strain>
    </source>
</reference>
<dbReference type="Gene3D" id="3.30.1490.20">
    <property type="entry name" value="ATP-grasp fold, A domain"/>
    <property type="match status" value="2"/>
</dbReference>
<evidence type="ECO:0000259" key="2">
    <source>
        <dbReference type="Pfam" id="PF01326"/>
    </source>
</evidence>
<name>A0A8J8MHF6_9FIRM</name>
<proteinExistence type="predicted"/>